<dbReference type="NCBIfam" id="TIGR00589">
    <property type="entry name" value="ogt"/>
    <property type="match status" value="1"/>
</dbReference>
<reference evidence="13" key="2">
    <citation type="submission" date="2023-03" db="EMBL/GenBank/DDBJ databases">
        <authorList>
            <person name="Inwood S.N."/>
            <person name="Skelly J.G."/>
            <person name="Guhlin J."/>
            <person name="Harrop T.W.R."/>
            <person name="Goldson S.G."/>
            <person name="Dearden P.K."/>
        </authorList>
    </citation>
    <scope>NUCLEOTIDE SEQUENCE</scope>
    <source>
        <strain evidence="13">Irish</strain>
        <tissue evidence="13">Whole body</tissue>
    </source>
</reference>
<evidence type="ECO:0000313" key="14">
    <source>
        <dbReference type="Proteomes" id="UP001168990"/>
    </source>
</evidence>
<dbReference type="SUPFAM" id="SSF53155">
    <property type="entry name" value="Methylated DNA-protein cysteine methyltransferase domain"/>
    <property type="match status" value="1"/>
</dbReference>
<keyword evidence="8" id="KW-0234">DNA repair</keyword>
<evidence type="ECO:0000259" key="12">
    <source>
        <dbReference type="Pfam" id="PF01035"/>
    </source>
</evidence>
<comment type="catalytic activity">
    <reaction evidence="1">
        <text>a 4-O-methyl-thymidine in DNA + L-cysteinyl-[protein] = a thymidine in DNA + S-methyl-L-cysteinyl-[protein]</text>
        <dbReference type="Rhea" id="RHEA:53428"/>
        <dbReference type="Rhea" id="RHEA-COMP:10131"/>
        <dbReference type="Rhea" id="RHEA-COMP:10132"/>
        <dbReference type="Rhea" id="RHEA-COMP:13555"/>
        <dbReference type="Rhea" id="RHEA-COMP:13556"/>
        <dbReference type="ChEBI" id="CHEBI:29950"/>
        <dbReference type="ChEBI" id="CHEBI:82612"/>
        <dbReference type="ChEBI" id="CHEBI:137386"/>
        <dbReference type="ChEBI" id="CHEBI:137387"/>
        <dbReference type="EC" id="2.1.1.63"/>
    </reaction>
</comment>
<dbReference type="InterPro" id="IPR036631">
    <property type="entry name" value="MGMT_N_sf"/>
</dbReference>
<gene>
    <name evidence="13" type="ORF">PV328_009936</name>
</gene>
<evidence type="ECO:0000256" key="4">
    <source>
        <dbReference type="ARBA" id="ARBA00015377"/>
    </source>
</evidence>
<keyword evidence="5" id="KW-0489">Methyltransferase</keyword>
<dbReference type="GO" id="GO:0006281">
    <property type="term" value="P:DNA repair"/>
    <property type="evidence" value="ECO:0007669"/>
    <property type="project" value="UniProtKB-KW"/>
</dbReference>
<evidence type="ECO:0000256" key="6">
    <source>
        <dbReference type="ARBA" id="ARBA00022679"/>
    </source>
</evidence>
<evidence type="ECO:0000256" key="1">
    <source>
        <dbReference type="ARBA" id="ARBA00001286"/>
    </source>
</evidence>
<keyword evidence="14" id="KW-1185">Reference proteome</keyword>
<evidence type="ECO:0000256" key="7">
    <source>
        <dbReference type="ARBA" id="ARBA00022763"/>
    </source>
</evidence>
<evidence type="ECO:0000256" key="3">
    <source>
        <dbReference type="ARBA" id="ARBA00011918"/>
    </source>
</evidence>
<evidence type="ECO:0000256" key="8">
    <source>
        <dbReference type="ARBA" id="ARBA00023204"/>
    </source>
</evidence>
<dbReference type="InterPro" id="IPR036217">
    <property type="entry name" value="MethylDNA_cys_MeTrfase_DNAb"/>
</dbReference>
<evidence type="ECO:0000256" key="5">
    <source>
        <dbReference type="ARBA" id="ARBA00022603"/>
    </source>
</evidence>
<dbReference type="InterPro" id="IPR036388">
    <property type="entry name" value="WH-like_DNA-bd_sf"/>
</dbReference>
<dbReference type="PROSITE" id="PS00374">
    <property type="entry name" value="MGMT"/>
    <property type="match status" value="1"/>
</dbReference>
<evidence type="ECO:0000256" key="2">
    <source>
        <dbReference type="ARBA" id="ARBA00008711"/>
    </source>
</evidence>
<dbReference type="Gene3D" id="1.10.10.10">
    <property type="entry name" value="Winged helix-like DNA-binding domain superfamily/Winged helix DNA-binding domain"/>
    <property type="match status" value="1"/>
</dbReference>
<feature type="domain" description="Methylated-DNA-[protein]-cysteine S-methyltransferase DNA binding" evidence="12">
    <location>
        <begin position="97"/>
        <end position="176"/>
    </location>
</feature>
<keyword evidence="7" id="KW-0227">DNA damage</keyword>
<dbReference type="Gene3D" id="3.30.160.70">
    <property type="entry name" value="Methylated DNA-protein cysteine methyltransferase domain"/>
    <property type="match status" value="1"/>
</dbReference>
<dbReference type="PANTHER" id="PTHR10815:SF13">
    <property type="entry name" value="METHYLATED-DNA--PROTEIN-CYSTEINE METHYLTRANSFERASE"/>
    <property type="match status" value="1"/>
</dbReference>
<dbReference type="CDD" id="cd06445">
    <property type="entry name" value="ATase"/>
    <property type="match status" value="1"/>
</dbReference>
<proteinExistence type="inferred from homology"/>
<dbReference type="InterPro" id="IPR014048">
    <property type="entry name" value="MethylDNA_cys_MeTrfase_DNA-bd"/>
</dbReference>
<dbReference type="GO" id="GO:0003908">
    <property type="term" value="F:methylated-DNA-[protein]-cysteine S-methyltransferase activity"/>
    <property type="evidence" value="ECO:0007669"/>
    <property type="project" value="UniProtKB-EC"/>
</dbReference>
<dbReference type="InterPro" id="IPR001497">
    <property type="entry name" value="MethylDNA_cys_MeTrfase_AS"/>
</dbReference>
<evidence type="ECO:0000256" key="9">
    <source>
        <dbReference type="ARBA" id="ARBA00030795"/>
    </source>
</evidence>
<evidence type="ECO:0000256" key="11">
    <source>
        <dbReference type="ARBA" id="ARBA00049348"/>
    </source>
</evidence>
<dbReference type="EMBL" id="JAQQBS010001424">
    <property type="protein sequence ID" value="KAK0159003.1"/>
    <property type="molecule type" value="Genomic_DNA"/>
</dbReference>
<dbReference type="AlphaFoldDB" id="A0AA39C719"/>
<comment type="caution">
    <text evidence="13">The sequence shown here is derived from an EMBL/GenBank/DDBJ whole genome shotgun (WGS) entry which is preliminary data.</text>
</comment>
<organism evidence="13 14">
    <name type="scientific">Microctonus aethiopoides</name>
    <dbReference type="NCBI Taxonomy" id="144406"/>
    <lineage>
        <taxon>Eukaryota</taxon>
        <taxon>Metazoa</taxon>
        <taxon>Ecdysozoa</taxon>
        <taxon>Arthropoda</taxon>
        <taxon>Hexapoda</taxon>
        <taxon>Insecta</taxon>
        <taxon>Pterygota</taxon>
        <taxon>Neoptera</taxon>
        <taxon>Endopterygota</taxon>
        <taxon>Hymenoptera</taxon>
        <taxon>Apocrita</taxon>
        <taxon>Ichneumonoidea</taxon>
        <taxon>Braconidae</taxon>
        <taxon>Euphorinae</taxon>
        <taxon>Microctonus</taxon>
    </lineage>
</organism>
<keyword evidence="6" id="KW-0808">Transferase</keyword>
<dbReference type="GO" id="GO:0032259">
    <property type="term" value="P:methylation"/>
    <property type="evidence" value="ECO:0007669"/>
    <property type="project" value="UniProtKB-KW"/>
</dbReference>
<comment type="similarity">
    <text evidence="2">Belongs to the MGMT family.</text>
</comment>
<comment type="catalytic activity">
    <reaction evidence="11">
        <text>a 6-O-methyl-2'-deoxyguanosine in DNA + L-cysteinyl-[protein] = S-methyl-L-cysteinyl-[protein] + a 2'-deoxyguanosine in DNA</text>
        <dbReference type="Rhea" id="RHEA:24000"/>
        <dbReference type="Rhea" id="RHEA-COMP:10131"/>
        <dbReference type="Rhea" id="RHEA-COMP:10132"/>
        <dbReference type="Rhea" id="RHEA-COMP:11367"/>
        <dbReference type="Rhea" id="RHEA-COMP:11368"/>
        <dbReference type="ChEBI" id="CHEBI:29950"/>
        <dbReference type="ChEBI" id="CHEBI:82612"/>
        <dbReference type="ChEBI" id="CHEBI:85445"/>
        <dbReference type="ChEBI" id="CHEBI:85448"/>
        <dbReference type="EC" id="2.1.1.63"/>
    </reaction>
</comment>
<reference evidence="13" key="1">
    <citation type="journal article" date="2023" name="bioRxiv">
        <title>Scaffold-level genome assemblies of two parasitoid biocontrol wasps reveal the parthenogenesis mechanism and an associated novel virus.</title>
        <authorList>
            <person name="Inwood S."/>
            <person name="Skelly J."/>
            <person name="Guhlin J."/>
            <person name="Harrop T."/>
            <person name="Goldson S."/>
            <person name="Dearden P."/>
        </authorList>
    </citation>
    <scope>NUCLEOTIDE SEQUENCE</scope>
    <source>
        <strain evidence="13">Irish</strain>
        <tissue evidence="13">Whole body</tissue>
    </source>
</reference>
<evidence type="ECO:0000313" key="13">
    <source>
        <dbReference type="EMBL" id="KAK0159003.1"/>
    </source>
</evidence>
<name>A0AA39C719_9HYME</name>
<dbReference type="Pfam" id="PF01035">
    <property type="entry name" value="DNA_binding_1"/>
    <property type="match status" value="1"/>
</dbReference>
<protein>
    <recommendedName>
        <fullName evidence="4">Methylated-DNA--protein-cysteine methyltransferase</fullName>
        <ecNumber evidence="3">2.1.1.63</ecNumber>
    </recommendedName>
    <alternativeName>
        <fullName evidence="9">6-O-methylguanine-DNA methyltransferase</fullName>
    </alternativeName>
    <alternativeName>
        <fullName evidence="10">O-6-methylguanine-DNA-alkyltransferase</fullName>
    </alternativeName>
</protein>
<dbReference type="PANTHER" id="PTHR10815">
    <property type="entry name" value="METHYLATED-DNA--PROTEIN-CYSTEINE METHYLTRANSFERASE"/>
    <property type="match status" value="1"/>
</dbReference>
<sequence>MSANEYNIAVNLSKFQIIYGIHSSPFGNCLIGVTNDQNAICHLWFFDGDSSDVCLKIMADEWPGIDLIEDKSVTNEIIELIFSDVNDNLSIFLKGTDFQINVWKVLMTIPKGNTVTYSDVAGMIGKPKAIRAVATAIANNRIGYVVPCHRVLPKNSSNTKFRWGTQRRFAMLNYEKATKVIN</sequence>
<accession>A0AA39C719</accession>
<dbReference type="Proteomes" id="UP001168990">
    <property type="component" value="Unassembled WGS sequence"/>
</dbReference>
<dbReference type="EC" id="2.1.1.63" evidence="3"/>
<dbReference type="SUPFAM" id="SSF46767">
    <property type="entry name" value="Methylated DNA-protein cysteine methyltransferase, C-terminal domain"/>
    <property type="match status" value="1"/>
</dbReference>
<evidence type="ECO:0000256" key="10">
    <source>
        <dbReference type="ARBA" id="ARBA00031621"/>
    </source>
</evidence>